<name>A0A8J2VIM2_9BACL</name>
<keyword evidence="2" id="KW-1185">Reference proteome</keyword>
<evidence type="ECO:0000313" key="2">
    <source>
        <dbReference type="Proteomes" id="UP000625210"/>
    </source>
</evidence>
<protein>
    <submittedName>
        <fullName evidence="1">Uncharacterized protein</fullName>
    </submittedName>
</protein>
<proteinExistence type="predicted"/>
<organism evidence="1 2">
    <name type="scientific">Marinithermofilum abyssi</name>
    <dbReference type="NCBI Taxonomy" id="1571185"/>
    <lineage>
        <taxon>Bacteria</taxon>
        <taxon>Bacillati</taxon>
        <taxon>Bacillota</taxon>
        <taxon>Bacilli</taxon>
        <taxon>Bacillales</taxon>
        <taxon>Thermoactinomycetaceae</taxon>
        <taxon>Marinithermofilum</taxon>
    </lineage>
</organism>
<dbReference type="Proteomes" id="UP000625210">
    <property type="component" value="Unassembled WGS sequence"/>
</dbReference>
<dbReference type="AlphaFoldDB" id="A0A8J2VIM2"/>
<sequence>MEIPFSVGAEIDMDEGLLSRLVIGWSVTDSIASFLRQFTDLSFNLQSIIMSINFTKGNMRIFIV</sequence>
<evidence type="ECO:0000313" key="1">
    <source>
        <dbReference type="EMBL" id="GGE26255.1"/>
    </source>
</evidence>
<gene>
    <name evidence="1" type="ORF">GCM10011571_30530</name>
</gene>
<reference evidence="1" key="1">
    <citation type="journal article" date="2014" name="Int. J. Syst. Evol. Microbiol.">
        <title>Complete genome sequence of Corynebacterium casei LMG S-19264T (=DSM 44701T), isolated from a smear-ripened cheese.</title>
        <authorList>
            <consortium name="US DOE Joint Genome Institute (JGI-PGF)"/>
            <person name="Walter F."/>
            <person name="Albersmeier A."/>
            <person name="Kalinowski J."/>
            <person name="Ruckert C."/>
        </authorList>
    </citation>
    <scope>NUCLEOTIDE SEQUENCE</scope>
    <source>
        <strain evidence="1">CGMCC 1.15179</strain>
    </source>
</reference>
<accession>A0A8J2VIM2</accession>
<reference evidence="1" key="2">
    <citation type="submission" date="2020-09" db="EMBL/GenBank/DDBJ databases">
        <authorList>
            <person name="Sun Q."/>
            <person name="Zhou Y."/>
        </authorList>
    </citation>
    <scope>NUCLEOTIDE SEQUENCE</scope>
    <source>
        <strain evidence="1">CGMCC 1.15179</strain>
    </source>
</reference>
<dbReference type="EMBL" id="BMHQ01000012">
    <property type="protein sequence ID" value="GGE26255.1"/>
    <property type="molecule type" value="Genomic_DNA"/>
</dbReference>
<comment type="caution">
    <text evidence="1">The sequence shown here is derived from an EMBL/GenBank/DDBJ whole genome shotgun (WGS) entry which is preliminary data.</text>
</comment>